<reference evidence="1 2" key="1">
    <citation type="submission" date="2021-01" db="EMBL/GenBank/DDBJ databases">
        <title>WGS of actinomycetes isolated from Thailand.</title>
        <authorList>
            <person name="Thawai C."/>
        </authorList>
    </citation>
    <scope>NUCLEOTIDE SEQUENCE [LARGE SCALE GENOMIC DNA]</scope>
    <source>
        <strain evidence="1 2">CA1R205</strain>
    </source>
</reference>
<organism evidence="1 2">
    <name type="scientific">Streptomyces coffeae</name>
    <dbReference type="NCBI Taxonomy" id="621382"/>
    <lineage>
        <taxon>Bacteria</taxon>
        <taxon>Bacillati</taxon>
        <taxon>Actinomycetota</taxon>
        <taxon>Actinomycetes</taxon>
        <taxon>Kitasatosporales</taxon>
        <taxon>Streptomycetaceae</taxon>
        <taxon>Streptomyces</taxon>
    </lineage>
</organism>
<dbReference type="Proteomes" id="UP000634229">
    <property type="component" value="Unassembled WGS sequence"/>
</dbReference>
<gene>
    <name evidence="1" type="ORF">JK363_34880</name>
</gene>
<keyword evidence="2" id="KW-1185">Reference proteome</keyword>
<name>A0ABS1NNS7_9ACTN</name>
<proteinExistence type="predicted"/>
<dbReference type="RefSeq" id="WP_201881503.1">
    <property type="nucleotide sequence ID" value="NZ_JAERRF010000032.1"/>
</dbReference>
<evidence type="ECO:0000313" key="2">
    <source>
        <dbReference type="Proteomes" id="UP000634229"/>
    </source>
</evidence>
<protein>
    <submittedName>
        <fullName evidence="1">Uncharacterized protein</fullName>
    </submittedName>
</protein>
<accession>A0ABS1NNS7</accession>
<evidence type="ECO:0000313" key="1">
    <source>
        <dbReference type="EMBL" id="MBL1101742.1"/>
    </source>
</evidence>
<dbReference type="EMBL" id="JAERRF010000032">
    <property type="protein sequence ID" value="MBL1101742.1"/>
    <property type="molecule type" value="Genomic_DNA"/>
</dbReference>
<sequence length="45" mass="4847">MRALLTSIFPELERSFDFAHSAGPLVLLSGYQTPARPSGAWARAG</sequence>
<comment type="caution">
    <text evidence="1">The sequence shown here is derived from an EMBL/GenBank/DDBJ whole genome shotgun (WGS) entry which is preliminary data.</text>
</comment>